<evidence type="ECO:0000313" key="8">
    <source>
        <dbReference type="Proteomes" id="UP000325577"/>
    </source>
</evidence>
<dbReference type="InterPro" id="IPR003656">
    <property type="entry name" value="Znf_BED"/>
</dbReference>
<dbReference type="GO" id="GO:0008270">
    <property type="term" value="F:zinc ion binding"/>
    <property type="evidence" value="ECO:0007669"/>
    <property type="project" value="UniProtKB-KW"/>
</dbReference>
<evidence type="ECO:0000313" key="7">
    <source>
        <dbReference type="EMBL" id="KAA8539372.1"/>
    </source>
</evidence>
<proteinExistence type="predicted"/>
<dbReference type="SMART" id="SM00614">
    <property type="entry name" value="ZnF_BED"/>
    <property type="match status" value="1"/>
</dbReference>
<dbReference type="GO" id="GO:0005634">
    <property type="term" value="C:nucleus"/>
    <property type="evidence" value="ECO:0007669"/>
    <property type="project" value="TreeGrafter"/>
</dbReference>
<evidence type="ECO:0000256" key="2">
    <source>
        <dbReference type="ARBA" id="ARBA00022771"/>
    </source>
</evidence>
<keyword evidence="8" id="KW-1185">Reference proteome</keyword>
<feature type="compositionally biased region" description="Basic residues" evidence="5">
    <location>
        <begin position="198"/>
        <end position="207"/>
    </location>
</feature>
<dbReference type="Proteomes" id="UP000325577">
    <property type="component" value="Linkage Group LG14"/>
</dbReference>
<feature type="compositionally biased region" description="Basic and acidic residues" evidence="5">
    <location>
        <begin position="158"/>
        <end position="174"/>
    </location>
</feature>
<dbReference type="InterPro" id="IPR053031">
    <property type="entry name" value="Cuticle_assoc_protein"/>
</dbReference>
<sequence>MLRLDISDLINTIGAGNSRLFESSRPILKQVFLSSARFLISLHTSNKEIEFGDYYLKGRKYSQSVSQELSFENWSVYPLMAPRRELRKDGDGDGDGINPISRRSGGNFIYRLNILDFTSVLGDMSTRQPGFTSAEQDSCTPFSFEESSTSPLMEDIDKDGIDVGDISDHERNNGNDEGNNENMANEKNDTQNEDANPHKHAFQRKPRKRTSIIWNDFEEVVNTDGSKKVKCNYCLAKFNMPSTSATMQFHRHLKRCTQRQLASKKQMVLSVETVASDCTGSIANFKYDRAKIYPEAKANRNIATVKQALYDIYNERVQNEKSRLMWRLIYSSGYGFFSIG</sequence>
<reference evidence="7 8" key="1">
    <citation type="submission" date="2019-09" db="EMBL/GenBank/DDBJ databases">
        <title>A chromosome-level genome assembly of the Chinese tupelo Nyssa sinensis.</title>
        <authorList>
            <person name="Yang X."/>
            <person name="Kang M."/>
            <person name="Yang Y."/>
            <person name="Xiong H."/>
            <person name="Wang M."/>
            <person name="Zhang Z."/>
            <person name="Wang Z."/>
            <person name="Wu H."/>
            <person name="Ma T."/>
            <person name="Liu J."/>
            <person name="Xi Z."/>
        </authorList>
    </citation>
    <scope>NUCLEOTIDE SEQUENCE [LARGE SCALE GENOMIC DNA]</scope>
    <source>
        <strain evidence="7">J267</strain>
        <tissue evidence="7">Leaf</tissue>
    </source>
</reference>
<dbReference type="GO" id="GO:0006357">
    <property type="term" value="P:regulation of transcription by RNA polymerase II"/>
    <property type="evidence" value="ECO:0007669"/>
    <property type="project" value="TreeGrafter"/>
</dbReference>
<keyword evidence="3" id="KW-0862">Zinc</keyword>
<feature type="region of interest" description="Disordered" evidence="5">
    <location>
        <begin position="128"/>
        <end position="207"/>
    </location>
</feature>
<name>A0A5J5BBX8_9ASTE</name>
<evidence type="ECO:0000256" key="5">
    <source>
        <dbReference type="SAM" id="MobiDB-lite"/>
    </source>
</evidence>
<keyword evidence="2 4" id="KW-0863">Zinc-finger</keyword>
<accession>A0A5J5BBX8</accession>
<organism evidence="7 8">
    <name type="scientific">Nyssa sinensis</name>
    <dbReference type="NCBI Taxonomy" id="561372"/>
    <lineage>
        <taxon>Eukaryota</taxon>
        <taxon>Viridiplantae</taxon>
        <taxon>Streptophyta</taxon>
        <taxon>Embryophyta</taxon>
        <taxon>Tracheophyta</taxon>
        <taxon>Spermatophyta</taxon>
        <taxon>Magnoliopsida</taxon>
        <taxon>eudicotyledons</taxon>
        <taxon>Gunneridae</taxon>
        <taxon>Pentapetalae</taxon>
        <taxon>asterids</taxon>
        <taxon>Cornales</taxon>
        <taxon>Nyssaceae</taxon>
        <taxon>Nyssa</taxon>
    </lineage>
</organism>
<keyword evidence="1" id="KW-0479">Metal-binding</keyword>
<feature type="domain" description="BED-type" evidence="6">
    <location>
        <begin position="208"/>
        <end position="264"/>
    </location>
</feature>
<dbReference type="EMBL" id="CM018037">
    <property type="protein sequence ID" value="KAA8539372.1"/>
    <property type="molecule type" value="Genomic_DNA"/>
</dbReference>
<dbReference type="PROSITE" id="PS50808">
    <property type="entry name" value="ZF_BED"/>
    <property type="match status" value="1"/>
</dbReference>
<dbReference type="AlphaFoldDB" id="A0A5J5BBX8"/>
<gene>
    <name evidence="7" type="ORF">F0562_026064</name>
</gene>
<protein>
    <recommendedName>
        <fullName evidence="6">BED-type domain-containing protein</fullName>
    </recommendedName>
</protein>
<dbReference type="PANTHER" id="PTHR34396">
    <property type="entry name" value="OS03G0264950 PROTEIN-RELATED"/>
    <property type="match status" value="1"/>
</dbReference>
<evidence type="ECO:0000256" key="3">
    <source>
        <dbReference type="ARBA" id="ARBA00022833"/>
    </source>
</evidence>
<evidence type="ECO:0000256" key="1">
    <source>
        <dbReference type="ARBA" id="ARBA00022723"/>
    </source>
</evidence>
<dbReference type="OrthoDB" id="1721065at2759"/>
<feature type="compositionally biased region" description="Polar residues" evidence="5">
    <location>
        <begin position="128"/>
        <end position="151"/>
    </location>
</feature>
<dbReference type="PANTHER" id="PTHR34396:SF25">
    <property type="entry name" value="BOUNDARY ELEMENT ASSOCIATED FACTOR"/>
    <property type="match status" value="1"/>
</dbReference>
<evidence type="ECO:0000259" key="6">
    <source>
        <dbReference type="PROSITE" id="PS50808"/>
    </source>
</evidence>
<dbReference type="GO" id="GO:1990837">
    <property type="term" value="F:sequence-specific double-stranded DNA binding"/>
    <property type="evidence" value="ECO:0007669"/>
    <property type="project" value="TreeGrafter"/>
</dbReference>
<evidence type="ECO:0000256" key="4">
    <source>
        <dbReference type="PROSITE-ProRule" id="PRU00027"/>
    </source>
</evidence>